<gene>
    <name evidence="1" type="ORF">METZ01_LOCUS234367</name>
</gene>
<dbReference type="Gene3D" id="3.40.50.1110">
    <property type="entry name" value="SGNH hydrolase"/>
    <property type="match status" value="1"/>
</dbReference>
<proteinExistence type="predicted"/>
<protein>
    <recommendedName>
        <fullName evidence="2">SGNH hydrolase-type esterase domain-containing protein</fullName>
    </recommendedName>
</protein>
<name>A0A382H417_9ZZZZ</name>
<sequence>MTRFHSRTVVLLLLLVFVVSGVSFAQTGNGSDQPKRIALWGSSVPNGTGDELELGGYTGRLRQLLEPRGWEVLNVSRGGDNTITITPRFEPEGDPEPSTRYLTPVDPGYVVIALSLGNEGIKRCALGQDPAPGPRVGCSPSRDGQDAISRQFLDGLQRLIKRARDNGIVPIVGLTYARGDFDEVEYAHTRKANIEINSWDVPSINLLGAIDDGYGRWAR</sequence>
<organism evidence="1">
    <name type="scientific">marine metagenome</name>
    <dbReference type="NCBI Taxonomy" id="408172"/>
    <lineage>
        <taxon>unclassified sequences</taxon>
        <taxon>metagenomes</taxon>
        <taxon>ecological metagenomes</taxon>
    </lineage>
</organism>
<evidence type="ECO:0000313" key="1">
    <source>
        <dbReference type="EMBL" id="SVB81513.1"/>
    </source>
</evidence>
<accession>A0A382H417</accession>
<dbReference type="InterPro" id="IPR036514">
    <property type="entry name" value="SGNH_hydro_sf"/>
</dbReference>
<dbReference type="EMBL" id="UINC01058818">
    <property type="protein sequence ID" value="SVB81513.1"/>
    <property type="molecule type" value="Genomic_DNA"/>
</dbReference>
<reference evidence="1" key="1">
    <citation type="submission" date="2018-05" db="EMBL/GenBank/DDBJ databases">
        <authorList>
            <person name="Lanie J.A."/>
            <person name="Ng W.-L."/>
            <person name="Kazmierczak K.M."/>
            <person name="Andrzejewski T.M."/>
            <person name="Davidsen T.M."/>
            <person name="Wayne K.J."/>
            <person name="Tettelin H."/>
            <person name="Glass J.I."/>
            <person name="Rusch D."/>
            <person name="Podicherti R."/>
            <person name="Tsui H.-C.T."/>
            <person name="Winkler M.E."/>
        </authorList>
    </citation>
    <scope>NUCLEOTIDE SEQUENCE</scope>
</reference>
<dbReference type="AlphaFoldDB" id="A0A382H417"/>
<evidence type="ECO:0008006" key="2">
    <source>
        <dbReference type="Google" id="ProtNLM"/>
    </source>
</evidence>
<feature type="non-terminal residue" evidence="1">
    <location>
        <position position="219"/>
    </location>
</feature>
<dbReference type="SUPFAM" id="SSF52266">
    <property type="entry name" value="SGNH hydrolase"/>
    <property type="match status" value="1"/>
</dbReference>